<evidence type="ECO:0000256" key="1">
    <source>
        <dbReference type="ARBA" id="ARBA00010815"/>
    </source>
</evidence>
<evidence type="ECO:0000256" key="2">
    <source>
        <dbReference type="ARBA" id="ARBA00022603"/>
    </source>
</evidence>
<keyword evidence="5" id="KW-0443">Lipid metabolism</keyword>
<dbReference type="Gene3D" id="3.40.50.150">
    <property type="entry name" value="Vaccinia Virus protein VP39"/>
    <property type="match status" value="1"/>
</dbReference>
<dbReference type="GO" id="GO:0008168">
    <property type="term" value="F:methyltransferase activity"/>
    <property type="evidence" value="ECO:0007669"/>
    <property type="project" value="UniProtKB-KW"/>
</dbReference>
<comment type="caution">
    <text evidence="6">The sequence shown here is derived from an EMBL/GenBank/DDBJ whole genome shotgun (WGS) entry which is preliminary data.</text>
</comment>
<dbReference type="AlphaFoldDB" id="A0A2N1DXB4"/>
<keyword evidence="2" id="KW-0489">Methyltransferase</keyword>
<gene>
    <name evidence="6" type="ORF">CIB54_23570</name>
</gene>
<dbReference type="Pfam" id="PF02353">
    <property type="entry name" value="CMAS"/>
    <property type="match status" value="1"/>
</dbReference>
<evidence type="ECO:0000313" key="7">
    <source>
        <dbReference type="Proteomes" id="UP000233564"/>
    </source>
</evidence>
<dbReference type="SUPFAM" id="SSF53335">
    <property type="entry name" value="S-adenosyl-L-methionine-dependent methyltransferases"/>
    <property type="match status" value="1"/>
</dbReference>
<sequence>MPHSAKFGSSERAIQAHYDLSNEFYKLWLDDAMVYSGAMFLSESDSLEHAQINKLDHHIRASGADTARSVLDIGCGWGAALSRVVATCGAERITGLTLSNAQADYIAELGLGGCEVRVENWQDHYPLEPYDSIISIGAFEHFAKLDDSQAQKLESYRAFFKHCQDALLVPGGYMSVQTFAYGSRKPRQEMVGTRATAFLSKEIFQETDPPHLLDIVQAVQGHFEIVELRNDRSDYVNTLREWISRLDTHRERAIELVGLDQVETYERYLKYSILGFQSGNLDLYRIKLKCLDKPWTSTR</sequence>
<organism evidence="6 7">
    <name type="scientific">Pseudomonas fluorescens</name>
    <dbReference type="NCBI Taxonomy" id="294"/>
    <lineage>
        <taxon>Bacteria</taxon>
        <taxon>Pseudomonadati</taxon>
        <taxon>Pseudomonadota</taxon>
        <taxon>Gammaproteobacteria</taxon>
        <taxon>Pseudomonadales</taxon>
        <taxon>Pseudomonadaceae</taxon>
        <taxon>Pseudomonas</taxon>
    </lineage>
</organism>
<dbReference type="PIRSF" id="PIRSF003085">
    <property type="entry name" value="CMAS"/>
    <property type="match status" value="1"/>
</dbReference>
<keyword evidence="4" id="KW-0949">S-adenosyl-L-methionine</keyword>
<dbReference type="CDD" id="cd02440">
    <property type="entry name" value="AdoMet_MTases"/>
    <property type="match status" value="1"/>
</dbReference>
<dbReference type="Proteomes" id="UP000233564">
    <property type="component" value="Unassembled WGS sequence"/>
</dbReference>
<evidence type="ECO:0000256" key="5">
    <source>
        <dbReference type="ARBA" id="ARBA00023098"/>
    </source>
</evidence>
<dbReference type="InterPro" id="IPR029063">
    <property type="entry name" value="SAM-dependent_MTases_sf"/>
</dbReference>
<evidence type="ECO:0000313" key="6">
    <source>
        <dbReference type="EMBL" id="PKH15042.1"/>
    </source>
</evidence>
<evidence type="ECO:0000256" key="3">
    <source>
        <dbReference type="ARBA" id="ARBA00022679"/>
    </source>
</evidence>
<reference evidence="6 7" key="1">
    <citation type="submission" date="2017-08" db="EMBL/GenBank/DDBJ databases">
        <authorList>
            <person name="de Groot N.N."/>
        </authorList>
    </citation>
    <scope>NUCLEOTIDE SEQUENCE [LARGE SCALE GENOMIC DNA]</scope>
    <source>
        <strain evidence="6 7">PfR 37</strain>
    </source>
</reference>
<dbReference type="EMBL" id="NVXX01000045">
    <property type="protein sequence ID" value="PKH15042.1"/>
    <property type="molecule type" value="Genomic_DNA"/>
</dbReference>
<dbReference type="InterPro" id="IPR050723">
    <property type="entry name" value="CFA/CMAS"/>
</dbReference>
<protein>
    <submittedName>
        <fullName evidence="6">Cyclopropane-fatty-acyl-phospholipid synthase</fullName>
    </submittedName>
</protein>
<dbReference type="PANTHER" id="PTHR43667">
    <property type="entry name" value="CYCLOPROPANE-FATTY-ACYL-PHOSPHOLIPID SYNTHASE"/>
    <property type="match status" value="1"/>
</dbReference>
<dbReference type="GO" id="GO:0032259">
    <property type="term" value="P:methylation"/>
    <property type="evidence" value="ECO:0007669"/>
    <property type="project" value="UniProtKB-KW"/>
</dbReference>
<dbReference type="InterPro" id="IPR003333">
    <property type="entry name" value="CMAS"/>
</dbReference>
<dbReference type="PANTHER" id="PTHR43667:SF1">
    <property type="entry name" value="CYCLOPROPANE-FATTY-ACYL-PHOSPHOLIPID SYNTHASE"/>
    <property type="match status" value="1"/>
</dbReference>
<comment type="similarity">
    <text evidence="1">Belongs to the CFA/CMAS family.</text>
</comment>
<dbReference type="RefSeq" id="WP_101221118.1">
    <property type="nucleotide sequence ID" value="NZ_JACYMZ010000015.1"/>
</dbReference>
<name>A0A2N1DXB4_PSEFL</name>
<dbReference type="GO" id="GO:0008610">
    <property type="term" value="P:lipid biosynthetic process"/>
    <property type="evidence" value="ECO:0007669"/>
    <property type="project" value="InterPro"/>
</dbReference>
<accession>A0A2N1DXB4</accession>
<keyword evidence="3" id="KW-0808">Transferase</keyword>
<evidence type="ECO:0000256" key="4">
    <source>
        <dbReference type="ARBA" id="ARBA00022691"/>
    </source>
</evidence>
<proteinExistence type="inferred from homology"/>